<sequence>MVDSSVEPPQLDVLNSESNSVSAYRNTTSSSAHVKRGPRHGYVACRYGG</sequence>
<name>A0AAD6LUK0_9ROSI</name>
<evidence type="ECO:0000313" key="2">
    <source>
        <dbReference type="EMBL" id="KAJ6973426.1"/>
    </source>
</evidence>
<dbReference type="EMBL" id="JAQIZT010000014">
    <property type="protein sequence ID" value="KAJ6973426.1"/>
    <property type="molecule type" value="Genomic_DNA"/>
</dbReference>
<evidence type="ECO:0000256" key="1">
    <source>
        <dbReference type="SAM" id="MobiDB-lite"/>
    </source>
</evidence>
<comment type="caution">
    <text evidence="2">The sequence shown here is derived from an EMBL/GenBank/DDBJ whole genome shotgun (WGS) entry which is preliminary data.</text>
</comment>
<proteinExistence type="predicted"/>
<organism evidence="2 3">
    <name type="scientific">Populus alba x Populus x berolinensis</name>
    <dbReference type="NCBI Taxonomy" id="444605"/>
    <lineage>
        <taxon>Eukaryota</taxon>
        <taxon>Viridiplantae</taxon>
        <taxon>Streptophyta</taxon>
        <taxon>Embryophyta</taxon>
        <taxon>Tracheophyta</taxon>
        <taxon>Spermatophyta</taxon>
        <taxon>Magnoliopsida</taxon>
        <taxon>eudicotyledons</taxon>
        <taxon>Gunneridae</taxon>
        <taxon>Pentapetalae</taxon>
        <taxon>rosids</taxon>
        <taxon>fabids</taxon>
        <taxon>Malpighiales</taxon>
        <taxon>Salicaceae</taxon>
        <taxon>Saliceae</taxon>
        <taxon>Populus</taxon>
    </lineage>
</organism>
<gene>
    <name evidence="2" type="ORF">NC653_033684</name>
</gene>
<dbReference type="AlphaFoldDB" id="A0AAD6LUK0"/>
<evidence type="ECO:0000313" key="3">
    <source>
        <dbReference type="Proteomes" id="UP001164929"/>
    </source>
</evidence>
<feature type="region of interest" description="Disordered" evidence="1">
    <location>
        <begin position="1"/>
        <end position="20"/>
    </location>
</feature>
<reference evidence="2" key="1">
    <citation type="journal article" date="2023" name="Mol. Ecol. Resour.">
        <title>Chromosome-level genome assembly of a triploid poplar Populus alba 'Berolinensis'.</title>
        <authorList>
            <person name="Chen S."/>
            <person name="Yu Y."/>
            <person name="Wang X."/>
            <person name="Wang S."/>
            <person name="Zhang T."/>
            <person name="Zhou Y."/>
            <person name="He R."/>
            <person name="Meng N."/>
            <person name="Wang Y."/>
            <person name="Liu W."/>
            <person name="Liu Z."/>
            <person name="Liu J."/>
            <person name="Guo Q."/>
            <person name="Huang H."/>
            <person name="Sederoff R.R."/>
            <person name="Wang G."/>
            <person name="Qu G."/>
            <person name="Chen S."/>
        </authorList>
    </citation>
    <scope>NUCLEOTIDE SEQUENCE</scope>
    <source>
        <strain evidence="2">SC-2020</strain>
    </source>
</reference>
<keyword evidence="3" id="KW-1185">Reference proteome</keyword>
<protein>
    <submittedName>
        <fullName evidence="2">Uncharacterized protein</fullName>
    </submittedName>
</protein>
<accession>A0AAD6LUK0</accession>
<dbReference type="Proteomes" id="UP001164929">
    <property type="component" value="Chromosome 14"/>
</dbReference>